<dbReference type="Proteomes" id="UP000297239">
    <property type="component" value="Unassembled WGS sequence"/>
</dbReference>
<feature type="transmembrane region" description="Helical" evidence="2">
    <location>
        <begin position="110"/>
        <end position="130"/>
    </location>
</feature>
<proteinExistence type="inferred from homology"/>
<keyword evidence="4" id="KW-0808">Transferase</keyword>
<feature type="transmembrane region" description="Helical" evidence="2">
    <location>
        <begin position="52"/>
        <end position="71"/>
    </location>
</feature>
<dbReference type="EMBL" id="RQFF01000016">
    <property type="protein sequence ID" value="TGK71799.1"/>
    <property type="molecule type" value="Genomic_DNA"/>
</dbReference>
<feature type="transmembrane region" description="Helical" evidence="2">
    <location>
        <begin position="243"/>
        <end position="264"/>
    </location>
</feature>
<evidence type="ECO:0000256" key="1">
    <source>
        <dbReference type="ARBA" id="ARBA00006464"/>
    </source>
</evidence>
<comment type="similarity">
    <text evidence="1">Belongs to the bacterial sugar transferase family.</text>
</comment>
<comment type="caution">
    <text evidence="4">The sequence shown here is derived from an EMBL/GenBank/DDBJ whole genome shotgun (WGS) entry which is preliminary data.</text>
</comment>
<evidence type="ECO:0000256" key="2">
    <source>
        <dbReference type="SAM" id="Phobius"/>
    </source>
</evidence>
<protein>
    <submittedName>
        <fullName evidence="4">Sugar transferase</fullName>
    </submittedName>
</protein>
<dbReference type="PANTHER" id="PTHR30576">
    <property type="entry name" value="COLANIC BIOSYNTHESIS UDP-GLUCOSE LIPID CARRIER TRANSFERASE"/>
    <property type="match status" value="1"/>
</dbReference>
<accession>A0A6N4QG79</accession>
<dbReference type="AlphaFoldDB" id="A0A6N4QG79"/>
<dbReference type="Pfam" id="PF02397">
    <property type="entry name" value="Bac_transf"/>
    <property type="match status" value="1"/>
</dbReference>
<keyword evidence="2" id="KW-0812">Transmembrane</keyword>
<dbReference type="RefSeq" id="WP_135638892.1">
    <property type="nucleotide sequence ID" value="NZ_RQFF01000016.1"/>
</dbReference>
<dbReference type="InterPro" id="IPR003362">
    <property type="entry name" value="Bact_transf"/>
</dbReference>
<keyword evidence="2" id="KW-0472">Membrane</keyword>
<keyword evidence="2" id="KW-1133">Transmembrane helix</keyword>
<feature type="domain" description="Bacterial sugar transferase" evidence="3">
    <location>
        <begin position="238"/>
        <end position="419"/>
    </location>
</feature>
<name>A0A6N4QG79_9LEPT</name>
<feature type="transmembrane region" description="Helical" evidence="2">
    <location>
        <begin position="21"/>
        <end position="46"/>
    </location>
</feature>
<feature type="transmembrane region" description="Helical" evidence="2">
    <location>
        <begin position="83"/>
        <end position="104"/>
    </location>
</feature>
<keyword evidence="5" id="KW-1185">Reference proteome</keyword>
<organism evidence="4 5">
    <name type="scientific">Leptospira kanakyensis</name>
    <dbReference type="NCBI Taxonomy" id="2484968"/>
    <lineage>
        <taxon>Bacteria</taxon>
        <taxon>Pseudomonadati</taxon>
        <taxon>Spirochaetota</taxon>
        <taxon>Spirochaetia</taxon>
        <taxon>Leptospirales</taxon>
        <taxon>Leptospiraceae</taxon>
        <taxon>Leptospira</taxon>
    </lineage>
</organism>
<reference evidence="4" key="1">
    <citation type="journal article" date="2019" name="PLoS Negl. Trop. Dis.">
        <title>Revisiting the worldwide diversity of Leptospira species in the environment.</title>
        <authorList>
            <person name="Vincent A.T."/>
            <person name="Schiettekatte O."/>
            <person name="Bourhy P."/>
            <person name="Veyrier F.J."/>
            <person name="Picardeau M."/>
        </authorList>
    </citation>
    <scope>NUCLEOTIDE SEQUENCE [LARGE SCALE GENOMIC DNA]</scope>
    <source>
        <strain evidence="4">201800293</strain>
    </source>
</reference>
<evidence type="ECO:0000259" key="3">
    <source>
        <dbReference type="Pfam" id="PF02397"/>
    </source>
</evidence>
<gene>
    <name evidence="4" type="ORF">EHQ18_07470</name>
</gene>
<dbReference type="GO" id="GO:0016780">
    <property type="term" value="F:phosphotransferase activity, for other substituted phosphate groups"/>
    <property type="evidence" value="ECO:0007669"/>
    <property type="project" value="TreeGrafter"/>
</dbReference>
<evidence type="ECO:0000313" key="4">
    <source>
        <dbReference type="EMBL" id="TGK71799.1"/>
    </source>
</evidence>
<dbReference type="OrthoDB" id="9808602at2"/>
<sequence>MNSTPYIRRHSRWFERILLSYFFQFITGGIVLVVSCAIPIWGYAFWNSNDPNLITSLSASLIAFSISTFSLRKLFRLPGSESVSYILPVALICYAVPIGLILFFRTTYSIQIFLVGFFVTLIWCFAGFFLGRRYRLIRYAILPFGSISELELSHGAFVKTLSAPDLEGQRYNAIVADFNSPMITAEWEKFLAQCTLARIPVYSEKKIREFLTGRVKINRLSENIFGSLLPSEFYEYIKRWIDIISAIVLIPFFFPIFILIAILIKIESKGPALFIQPRMGFRGKVFPMLKFRSMYIDKKGSGFTNPEDDPRITKIGKFIRKYRIDELPQIFNILIGQMSFIGPRPESFELSQWYEKDVPFFAYRHVVRPGISGWAQVEQGYAAEVEGMNVKLEYDFYYIKNFSFWLDLLITFKTIKTILTGFGSR</sequence>
<dbReference type="PANTHER" id="PTHR30576:SF0">
    <property type="entry name" value="UNDECAPRENYL-PHOSPHATE N-ACETYLGALACTOSAMINYL 1-PHOSPHATE TRANSFERASE-RELATED"/>
    <property type="match status" value="1"/>
</dbReference>
<evidence type="ECO:0000313" key="5">
    <source>
        <dbReference type="Proteomes" id="UP000297239"/>
    </source>
</evidence>